<keyword evidence="4 7" id="KW-0812">Transmembrane</keyword>
<accession>A0A8S3AM41</accession>
<evidence type="ECO:0000256" key="1">
    <source>
        <dbReference type="ARBA" id="ARBA00004424"/>
    </source>
</evidence>
<dbReference type="PANTHER" id="PTHR10010">
    <property type="entry name" value="SOLUTE CARRIER FAMILY 34 SODIUM PHOSPHATE , MEMBER 2-RELATED"/>
    <property type="match status" value="1"/>
</dbReference>
<feature type="transmembrane region" description="Helical" evidence="7">
    <location>
        <begin position="43"/>
        <end position="68"/>
    </location>
</feature>
<dbReference type="InterPro" id="IPR003841">
    <property type="entry name" value="Na/Pi_transpt"/>
</dbReference>
<evidence type="ECO:0000256" key="3">
    <source>
        <dbReference type="ARBA" id="ARBA00022475"/>
    </source>
</evidence>
<feature type="transmembrane region" description="Helical" evidence="7">
    <location>
        <begin position="88"/>
        <end position="107"/>
    </location>
</feature>
<evidence type="ECO:0000313" key="8">
    <source>
        <dbReference type="EMBL" id="CAF4744224.1"/>
    </source>
</evidence>
<dbReference type="GO" id="GO:0016324">
    <property type="term" value="C:apical plasma membrane"/>
    <property type="evidence" value="ECO:0007669"/>
    <property type="project" value="UniProtKB-SubCell"/>
</dbReference>
<keyword evidence="3" id="KW-1003">Cell membrane</keyword>
<evidence type="ECO:0000256" key="6">
    <source>
        <dbReference type="ARBA" id="ARBA00023136"/>
    </source>
</evidence>
<organism evidence="8 9">
    <name type="scientific">Rotaria magnacalcarata</name>
    <dbReference type="NCBI Taxonomy" id="392030"/>
    <lineage>
        <taxon>Eukaryota</taxon>
        <taxon>Metazoa</taxon>
        <taxon>Spiralia</taxon>
        <taxon>Gnathifera</taxon>
        <taxon>Rotifera</taxon>
        <taxon>Eurotatoria</taxon>
        <taxon>Bdelloidea</taxon>
        <taxon>Philodinida</taxon>
        <taxon>Philodinidae</taxon>
        <taxon>Rotaria</taxon>
    </lineage>
</organism>
<evidence type="ECO:0000313" key="9">
    <source>
        <dbReference type="Proteomes" id="UP000676336"/>
    </source>
</evidence>
<evidence type="ECO:0000256" key="5">
    <source>
        <dbReference type="ARBA" id="ARBA00022989"/>
    </source>
</evidence>
<sequence length="147" mass="15720">MIEKRLSQNQIIPTDKWNSLVDSVSGNRENQWKDSNPAARVKYVLFVIGKVIGLLFLLYIFVCSLDVMSSAFRLVGGKITGKAFTEGAILSNPIGGLMLGLLATVIVQSSSTSTSIVVSMVSSSILPVQRAIPIIMGANIGMLSCVT</sequence>
<dbReference type="GO" id="GO:0005436">
    <property type="term" value="F:sodium:phosphate symporter activity"/>
    <property type="evidence" value="ECO:0007669"/>
    <property type="project" value="InterPro"/>
</dbReference>
<gene>
    <name evidence="8" type="ORF">SMN809_LOCUS44848</name>
</gene>
<dbReference type="AlphaFoldDB" id="A0A8S3AM41"/>
<evidence type="ECO:0000256" key="2">
    <source>
        <dbReference type="ARBA" id="ARBA00005808"/>
    </source>
</evidence>
<dbReference type="Pfam" id="PF02690">
    <property type="entry name" value="Na_Pi_cotrans"/>
    <property type="match status" value="1"/>
</dbReference>
<reference evidence="8" key="1">
    <citation type="submission" date="2021-02" db="EMBL/GenBank/DDBJ databases">
        <authorList>
            <person name="Nowell W R."/>
        </authorList>
    </citation>
    <scope>NUCLEOTIDE SEQUENCE</scope>
</reference>
<comment type="similarity">
    <text evidence="2">Belongs to the SLC34A transporter family.</text>
</comment>
<keyword evidence="5 7" id="KW-1133">Transmembrane helix</keyword>
<keyword evidence="6 7" id="KW-0472">Membrane</keyword>
<comment type="subcellular location">
    <subcellularLocation>
        <location evidence="1">Apical cell membrane</location>
        <topology evidence="1">Multi-pass membrane protein</topology>
    </subcellularLocation>
</comment>
<evidence type="ECO:0000256" key="4">
    <source>
        <dbReference type="ARBA" id="ARBA00022692"/>
    </source>
</evidence>
<protein>
    <submittedName>
        <fullName evidence="8">Uncharacterized protein</fullName>
    </submittedName>
</protein>
<proteinExistence type="inferred from homology"/>
<comment type="caution">
    <text evidence="8">The sequence shown here is derived from an EMBL/GenBank/DDBJ whole genome shotgun (WGS) entry which is preliminary data.</text>
</comment>
<dbReference type="EMBL" id="CAJOBI010135653">
    <property type="protein sequence ID" value="CAF4744224.1"/>
    <property type="molecule type" value="Genomic_DNA"/>
</dbReference>
<name>A0A8S3AM41_9BILA</name>
<dbReference type="Proteomes" id="UP000676336">
    <property type="component" value="Unassembled WGS sequence"/>
</dbReference>
<dbReference type="GO" id="GO:0044341">
    <property type="term" value="P:sodium-dependent phosphate transport"/>
    <property type="evidence" value="ECO:0007669"/>
    <property type="project" value="InterPro"/>
</dbReference>
<evidence type="ECO:0000256" key="7">
    <source>
        <dbReference type="SAM" id="Phobius"/>
    </source>
</evidence>
<dbReference type="PANTHER" id="PTHR10010:SF46">
    <property type="entry name" value="SODIUM-DEPENDENT PHOSPHATE TRANSPORT PROTEIN 2B"/>
    <property type="match status" value="1"/>
</dbReference>